<evidence type="ECO:0000313" key="2">
    <source>
        <dbReference type="EMBL" id="MBC8433456.1"/>
    </source>
</evidence>
<feature type="domain" description="Gcp-like" evidence="1">
    <location>
        <begin position="33"/>
        <end position="225"/>
    </location>
</feature>
<dbReference type="Proteomes" id="UP000605201">
    <property type="component" value="Unassembled WGS sequence"/>
</dbReference>
<name>A0A8J6NTA4_9BACT</name>
<dbReference type="PANTHER" id="PTHR11735:SF11">
    <property type="entry name" value="TRNA THREONYLCARBAMOYLADENOSINE BIOSYNTHESIS PROTEIN TSAB"/>
    <property type="match status" value="1"/>
</dbReference>
<dbReference type="GO" id="GO:0005829">
    <property type="term" value="C:cytosol"/>
    <property type="evidence" value="ECO:0007669"/>
    <property type="project" value="TreeGrafter"/>
</dbReference>
<reference evidence="2 3" key="1">
    <citation type="submission" date="2020-08" db="EMBL/GenBank/DDBJ databases">
        <title>Bridging the membrane lipid divide: bacteria of the FCB group superphylum have the potential to synthesize archaeal ether lipids.</title>
        <authorList>
            <person name="Villanueva L."/>
            <person name="Von Meijenfeldt F.A.B."/>
            <person name="Westbye A.B."/>
            <person name="Yadav S."/>
            <person name="Hopmans E.C."/>
            <person name="Dutilh B.E."/>
            <person name="Sinninghe Damste J.S."/>
        </authorList>
    </citation>
    <scope>NUCLEOTIDE SEQUENCE [LARGE SCALE GENOMIC DNA]</scope>
    <source>
        <strain evidence="2">NIOZ-UU17</strain>
    </source>
</reference>
<protein>
    <submittedName>
        <fullName evidence="2">tRNA (Adenosine(37)-N6)-threonylcarbamoyltransferase complex dimerization subunit type 1 TsaB</fullName>
    </submittedName>
</protein>
<accession>A0A8J6NTA4</accession>
<dbReference type="InterPro" id="IPR022496">
    <property type="entry name" value="T6A_TsaB"/>
</dbReference>
<dbReference type="Pfam" id="PF00814">
    <property type="entry name" value="TsaD"/>
    <property type="match status" value="1"/>
</dbReference>
<evidence type="ECO:0000313" key="3">
    <source>
        <dbReference type="Proteomes" id="UP000605201"/>
    </source>
</evidence>
<dbReference type="InterPro" id="IPR000905">
    <property type="entry name" value="Gcp-like_dom"/>
</dbReference>
<dbReference type="NCBIfam" id="TIGR03725">
    <property type="entry name" value="T6A_YeaZ"/>
    <property type="match status" value="1"/>
</dbReference>
<proteinExistence type="predicted"/>
<dbReference type="EMBL" id="JACNIG010000302">
    <property type="protein sequence ID" value="MBC8433456.1"/>
    <property type="molecule type" value="Genomic_DNA"/>
</dbReference>
<sequence length="232" mass="25274">MKILAVDTSTTSCSVAVVDKDLLLAEMTIDREQTHAKHLMDMIHTVIEFSGLAIADLDGFAVTRGPGTFTGLRIGISTIKGLAMASGKPVVGISSLDALAEQCACSAYFICVLLDARKGEVYFSGYRFEDGVLKKEVDEGVLPPRQAVRDINEPSLLVGNGARVYRDTLVETMGGLAYFALPCQNTIRASTVARLSKNRFEKTKTDDVATLIPQYIRMSDAELNYKKVDRIS</sequence>
<dbReference type="InterPro" id="IPR043129">
    <property type="entry name" value="ATPase_NBD"/>
</dbReference>
<gene>
    <name evidence="2" type="primary">tsaB</name>
    <name evidence="2" type="ORF">H8D96_16220</name>
</gene>
<dbReference type="AlphaFoldDB" id="A0A8J6NTA4"/>
<organism evidence="2 3">
    <name type="scientific">Candidatus Desulfatibia vada</name>
    <dbReference type="NCBI Taxonomy" id="2841696"/>
    <lineage>
        <taxon>Bacteria</taxon>
        <taxon>Pseudomonadati</taxon>
        <taxon>Thermodesulfobacteriota</taxon>
        <taxon>Desulfobacteria</taxon>
        <taxon>Desulfobacterales</taxon>
        <taxon>Desulfobacterales incertae sedis</taxon>
        <taxon>Candidatus Desulfatibia</taxon>
    </lineage>
</organism>
<comment type="caution">
    <text evidence="2">The sequence shown here is derived from an EMBL/GenBank/DDBJ whole genome shotgun (WGS) entry which is preliminary data.</text>
</comment>
<dbReference type="PANTHER" id="PTHR11735">
    <property type="entry name" value="TRNA N6-ADENOSINE THREONYLCARBAMOYLTRANSFERASE"/>
    <property type="match status" value="1"/>
</dbReference>
<dbReference type="GO" id="GO:0002949">
    <property type="term" value="P:tRNA threonylcarbamoyladenosine modification"/>
    <property type="evidence" value="ECO:0007669"/>
    <property type="project" value="InterPro"/>
</dbReference>
<dbReference type="CDD" id="cd24032">
    <property type="entry name" value="ASKHA_NBD_TsaB"/>
    <property type="match status" value="1"/>
</dbReference>
<evidence type="ECO:0000259" key="1">
    <source>
        <dbReference type="Pfam" id="PF00814"/>
    </source>
</evidence>
<dbReference type="Gene3D" id="3.30.420.40">
    <property type="match status" value="2"/>
</dbReference>
<dbReference type="SUPFAM" id="SSF53067">
    <property type="entry name" value="Actin-like ATPase domain"/>
    <property type="match status" value="2"/>
</dbReference>